<name>A0A8H5BIP6_9AGAR</name>
<protein>
    <recommendedName>
        <fullName evidence="3">DUF6535 domain-containing protein</fullName>
    </recommendedName>
</protein>
<feature type="transmembrane region" description="Helical" evidence="2">
    <location>
        <begin position="325"/>
        <end position="341"/>
    </location>
</feature>
<dbReference type="InterPro" id="IPR045338">
    <property type="entry name" value="DUF6535"/>
</dbReference>
<feature type="transmembrane region" description="Helical" evidence="2">
    <location>
        <begin position="267"/>
        <end position="291"/>
    </location>
</feature>
<feature type="transmembrane region" description="Helical" evidence="2">
    <location>
        <begin position="232"/>
        <end position="261"/>
    </location>
</feature>
<feature type="transmembrane region" description="Helical" evidence="2">
    <location>
        <begin position="108"/>
        <end position="127"/>
    </location>
</feature>
<organism evidence="4 5">
    <name type="scientific">Psilocybe cf. subviscida</name>
    <dbReference type="NCBI Taxonomy" id="2480587"/>
    <lineage>
        <taxon>Eukaryota</taxon>
        <taxon>Fungi</taxon>
        <taxon>Dikarya</taxon>
        <taxon>Basidiomycota</taxon>
        <taxon>Agaricomycotina</taxon>
        <taxon>Agaricomycetes</taxon>
        <taxon>Agaricomycetidae</taxon>
        <taxon>Agaricales</taxon>
        <taxon>Agaricineae</taxon>
        <taxon>Strophariaceae</taxon>
        <taxon>Psilocybe</taxon>
    </lineage>
</organism>
<keyword evidence="2" id="KW-1133">Transmembrane helix</keyword>
<feature type="transmembrane region" description="Helical" evidence="2">
    <location>
        <begin position="180"/>
        <end position="203"/>
    </location>
</feature>
<keyword evidence="2" id="KW-0472">Membrane</keyword>
<feature type="domain" description="DUF6535" evidence="3">
    <location>
        <begin position="91"/>
        <end position="261"/>
    </location>
</feature>
<proteinExistence type="predicted"/>
<evidence type="ECO:0000259" key="3">
    <source>
        <dbReference type="Pfam" id="PF20153"/>
    </source>
</evidence>
<evidence type="ECO:0000313" key="5">
    <source>
        <dbReference type="Proteomes" id="UP000567179"/>
    </source>
</evidence>
<comment type="caution">
    <text evidence="4">The sequence shown here is derived from an EMBL/GenBank/DDBJ whole genome shotgun (WGS) entry which is preliminary data.</text>
</comment>
<keyword evidence="2" id="KW-0812">Transmembrane</keyword>
<evidence type="ECO:0000256" key="1">
    <source>
        <dbReference type="SAM" id="MobiDB-lite"/>
    </source>
</evidence>
<dbReference type="EMBL" id="JAACJJ010000017">
    <property type="protein sequence ID" value="KAF5323808.1"/>
    <property type="molecule type" value="Genomic_DNA"/>
</dbReference>
<gene>
    <name evidence="4" type="ORF">D9619_012961</name>
</gene>
<feature type="compositionally biased region" description="Polar residues" evidence="1">
    <location>
        <begin position="25"/>
        <end position="43"/>
    </location>
</feature>
<dbReference type="AlphaFoldDB" id="A0A8H5BIP6"/>
<keyword evidence="5" id="KW-1185">Reference proteome</keyword>
<feature type="region of interest" description="Disordered" evidence="1">
    <location>
        <begin position="1"/>
        <end position="82"/>
    </location>
</feature>
<reference evidence="4 5" key="1">
    <citation type="journal article" date="2020" name="ISME J.">
        <title>Uncovering the hidden diversity of litter-decomposition mechanisms in mushroom-forming fungi.</title>
        <authorList>
            <person name="Floudas D."/>
            <person name="Bentzer J."/>
            <person name="Ahren D."/>
            <person name="Johansson T."/>
            <person name="Persson P."/>
            <person name="Tunlid A."/>
        </authorList>
    </citation>
    <scope>NUCLEOTIDE SEQUENCE [LARGE SCALE GENOMIC DNA]</scope>
    <source>
        <strain evidence="4 5">CBS 101986</strain>
    </source>
</reference>
<dbReference type="OrthoDB" id="2743553at2759"/>
<sequence>MSSEPKVAEVENSSPLNATVGRQADANQLASTSLHPQVGTSTNLDEDTFHKSEGEIKTANEPKIPRLSDVYSSKPQKPEGDPNTQVFKLLLQKDTIQCKAWEDEVQNILLFAALFSAVITAFIIESYQRLRPDSNDTIINLLAHIAERMDGTPLNGTSSVSSILSGSKFSPSQLDIRINILWFISLILSLTAALIGIITLQWLREHRRYDTAETSKDTVGILNLRRHSLKQWYVPQIFAALPLIVQGSLIFFFAGIVEFLFGLDVEVAIPVTLCISIPVIFLLATTMLPLIQLYILQSPFGQPAQVHIPSPCPYKSPQSIIVRRIGIKVIVAFITGVHRWITPFTTMLAKALRQLPHQRSTRLPPEIDNNRHAVDRRNTEVIAALVSAPGDWASMDKIWLDVRAEYASSLQLARTTFYSQAQNVPFRALNYDNFVGFRRILSSDLTSADAIALYHCMDRVCSQQVDEWMKWFYWRYYVFEDGAVSVLADIFIALDQLLHHSSGLDFYSGSVFSRNFIKDVVHHQDSDGEALEFLQATLLSSCLYEIAANSEQQLLPFWHEMNSRMIIARLQVPPQRLFTMEDGDTWLPEWMIESNFDLSDKFESIVRVHATSLLHGFFVNCSKMQIDSTPRHRDRNTHKGVSRFMRVAVRYQSIESLNNTLVRLKEMCESQTTQDAQFLPLAACFYIDAIAYVQYFPLGDAQQAFDGLVRLIVSRYTIKDAGVGILEWRGLYDAIKSIYSQHTDSNDQQELSPLELESV</sequence>
<feature type="compositionally biased region" description="Basic and acidic residues" evidence="1">
    <location>
        <begin position="47"/>
        <end position="66"/>
    </location>
</feature>
<evidence type="ECO:0000313" key="4">
    <source>
        <dbReference type="EMBL" id="KAF5323808.1"/>
    </source>
</evidence>
<accession>A0A8H5BIP6</accession>
<evidence type="ECO:0000256" key="2">
    <source>
        <dbReference type="SAM" id="Phobius"/>
    </source>
</evidence>
<dbReference type="Proteomes" id="UP000567179">
    <property type="component" value="Unassembled WGS sequence"/>
</dbReference>
<dbReference type="Pfam" id="PF20153">
    <property type="entry name" value="DUF6535"/>
    <property type="match status" value="1"/>
</dbReference>